<keyword evidence="2" id="KW-0238">DNA-binding</keyword>
<dbReference type="RefSeq" id="WP_212529387.1">
    <property type="nucleotide sequence ID" value="NZ_JAGSOG010000073.1"/>
</dbReference>
<dbReference type="SUPFAM" id="SSF46785">
    <property type="entry name" value="Winged helix' DNA-binding domain"/>
    <property type="match status" value="1"/>
</dbReference>
<sequence>MAELETDPIVRLTGALDPRGGWSASRCTIAKAIDVVGNRSAFLILREAFYGTTRFDDFAARVGVTESVAAARLKALVDEGLLVKRPYREVGERTRYDYHLTEMGADFFPVLTALMQWGERWREPAGVQLRHRDCGAPVHAELRCDQGHPVTVREIDLVPKSAAGTAQAAAADSED</sequence>
<dbReference type="Gene3D" id="1.10.10.10">
    <property type="entry name" value="Winged helix-like DNA-binding domain superfamily/Winged helix DNA-binding domain"/>
    <property type="match status" value="1"/>
</dbReference>
<dbReference type="Proteomes" id="UP000675781">
    <property type="component" value="Unassembled WGS sequence"/>
</dbReference>
<dbReference type="Pfam" id="PF01638">
    <property type="entry name" value="HxlR"/>
    <property type="match status" value="1"/>
</dbReference>
<evidence type="ECO:0000256" key="1">
    <source>
        <dbReference type="ARBA" id="ARBA00023015"/>
    </source>
</evidence>
<proteinExistence type="predicted"/>
<dbReference type="InterPro" id="IPR036390">
    <property type="entry name" value="WH_DNA-bd_sf"/>
</dbReference>
<evidence type="ECO:0000256" key="2">
    <source>
        <dbReference type="ARBA" id="ARBA00023125"/>
    </source>
</evidence>
<keyword evidence="1" id="KW-0805">Transcription regulation</keyword>
<dbReference type="PANTHER" id="PTHR33204">
    <property type="entry name" value="TRANSCRIPTIONAL REGULATOR, MARR FAMILY"/>
    <property type="match status" value="1"/>
</dbReference>
<dbReference type="InterPro" id="IPR002577">
    <property type="entry name" value="HTH_HxlR"/>
</dbReference>
<comment type="caution">
    <text evidence="5">The sequence shown here is derived from an EMBL/GenBank/DDBJ whole genome shotgun (WGS) entry which is preliminary data.</text>
</comment>
<evidence type="ECO:0000313" key="5">
    <source>
        <dbReference type="EMBL" id="MBR7834872.1"/>
    </source>
</evidence>
<evidence type="ECO:0000259" key="4">
    <source>
        <dbReference type="PROSITE" id="PS51118"/>
    </source>
</evidence>
<organism evidence="5 6">
    <name type="scientific">Actinospica durhamensis</name>
    <dbReference type="NCBI Taxonomy" id="1508375"/>
    <lineage>
        <taxon>Bacteria</taxon>
        <taxon>Bacillati</taxon>
        <taxon>Actinomycetota</taxon>
        <taxon>Actinomycetes</taxon>
        <taxon>Catenulisporales</taxon>
        <taxon>Actinospicaceae</taxon>
        <taxon>Actinospica</taxon>
    </lineage>
</organism>
<keyword evidence="6" id="KW-1185">Reference proteome</keyword>
<dbReference type="GO" id="GO:0003677">
    <property type="term" value="F:DNA binding"/>
    <property type="evidence" value="ECO:0007669"/>
    <property type="project" value="UniProtKB-KW"/>
</dbReference>
<dbReference type="PANTHER" id="PTHR33204:SF18">
    <property type="entry name" value="TRANSCRIPTIONAL REGULATORY PROTEIN"/>
    <property type="match status" value="1"/>
</dbReference>
<keyword evidence="3" id="KW-0804">Transcription</keyword>
<name>A0A941END7_9ACTN</name>
<feature type="domain" description="HTH hxlR-type" evidence="4">
    <location>
        <begin position="27"/>
        <end position="126"/>
    </location>
</feature>
<evidence type="ECO:0000256" key="3">
    <source>
        <dbReference type="ARBA" id="ARBA00023163"/>
    </source>
</evidence>
<reference evidence="5" key="1">
    <citation type="submission" date="2021-04" db="EMBL/GenBank/DDBJ databases">
        <title>Genome based classification of Actinospica acidithermotolerans sp. nov., an actinobacterium isolated from an Indonesian hot spring.</title>
        <authorList>
            <person name="Kusuma A.B."/>
            <person name="Putra K.E."/>
            <person name="Nafisah S."/>
            <person name="Loh J."/>
            <person name="Nouioui I."/>
            <person name="Goodfellow M."/>
        </authorList>
    </citation>
    <scope>NUCLEOTIDE SEQUENCE</scope>
    <source>
        <strain evidence="5">CSCA 57</strain>
    </source>
</reference>
<dbReference type="InterPro" id="IPR036388">
    <property type="entry name" value="WH-like_DNA-bd_sf"/>
</dbReference>
<dbReference type="AlphaFoldDB" id="A0A941END7"/>
<protein>
    <submittedName>
        <fullName evidence="5">Helix-turn-helix transcriptional regulator</fullName>
    </submittedName>
</protein>
<accession>A0A941END7</accession>
<evidence type="ECO:0000313" key="6">
    <source>
        <dbReference type="Proteomes" id="UP000675781"/>
    </source>
</evidence>
<dbReference type="PROSITE" id="PS51118">
    <property type="entry name" value="HTH_HXLR"/>
    <property type="match status" value="1"/>
</dbReference>
<gene>
    <name evidence="5" type="ORF">KDL01_16485</name>
</gene>
<dbReference type="EMBL" id="JAGSOG010000073">
    <property type="protein sequence ID" value="MBR7834872.1"/>
    <property type="molecule type" value="Genomic_DNA"/>
</dbReference>